<dbReference type="PANTHER" id="PTHR12475:SF4">
    <property type="entry name" value="PROTEIN THEM6"/>
    <property type="match status" value="1"/>
</dbReference>
<dbReference type="Pfam" id="PF13279">
    <property type="entry name" value="4HBT_2"/>
    <property type="match status" value="1"/>
</dbReference>
<dbReference type="InterPro" id="IPR051490">
    <property type="entry name" value="THEM6_lcsJ_thioesterase"/>
</dbReference>
<name>A0AAV4JJ26_9GAST</name>
<comment type="similarity">
    <text evidence="1">Belongs to the THEM6 family.</text>
</comment>
<dbReference type="SUPFAM" id="SSF54637">
    <property type="entry name" value="Thioesterase/thiol ester dehydrase-isomerase"/>
    <property type="match status" value="1"/>
</dbReference>
<dbReference type="PANTHER" id="PTHR12475">
    <property type="match status" value="1"/>
</dbReference>
<dbReference type="Proteomes" id="UP000762676">
    <property type="component" value="Unassembled WGS sequence"/>
</dbReference>
<dbReference type="Gene3D" id="3.10.129.10">
    <property type="entry name" value="Hotdog Thioesterase"/>
    <property type="match status" value="1"/>
</dbReference>
<dbReference type="EMBL" id="BMAT01006930">
    <property type="protein sequence ID" value="GFS22336.1"/>
    <property type="molecule type" value="Genomic_DNA"/>
</dbReference>
<evidence type="ECO:0000313" key="3">
    <source>
        <dbReference type="EMBL" id="GFS22336.1"/>
    </source>
</evidence>
<evidence type="ECO:0000256" key="2">
    <source>
        <dbReference type="ARBA" id="ARBA00041112"/>
    </source>
</evidence>
<organism evidence="3 4">
    <name type="scientific">Elysia marginata</name>
    <dbReference type="NCBI Taxonomy" id="1093978"/>
    <lineage>
        <taxon>Eukaryota</taxon>
        <taxon>Metazoa</taxon>
        <taxon>Spiralia</taxon>
        <taxon>Lophotrochozoa</taxon>
        <taxon>Mollusca</taxon>
        <taxon>Gastropoda</taxon>
        <taxon>Heterobranchia</taxon>
        <taxon>Euthyneura</taxon>
        <taxon>Panpulmonata</taxon>
        <taxon>Sacoglossa</taxon>
        <taxon>Placobranchoidea</taxon>
        <taxon>Plakobranchidae</taxon>
        <taxon>Elysia</taxon>
    </lineage>
</organism>
<protein>
    <recommendedName>
        <fullName evidence="2">Protein THEM6</fullName>
    </recommendedName>
</protein>
<sequence length="153" mass="17565">MIYLLLASFFKPRLPIVKPENALVMRVLPNDLDINIHMNNGRYLTICDLSRVDMFIRTGLAKTMYKEGWIPVVSEHTMKYKKPLNPFQKYEVTMQITGWDEKSFHMIHTFLVNGKVMAEGTSFGCVLSKSGVIPPEKVMETVTRRLEAKNAGR</sequence>
<reference evidence="3 4" key="1">
    <citation type="journal article" date="2021" name="Elife">
        <title>Chloroplast acquisition without the gene transfer in kleptoplastic sea slugs, Plakobranchus ocellatus.</title>
        <authorList>
            <person name="Maeda T."/>
            <person name="Takahashi S."/>
            <person name="Yoshida T."/>
            <person name="Shimamura S."/>
            <person name="Takaki Y."/>
            <person name="Nagai Y."/>
            <person name="Toyoda A."/>
            <person name="Suzuki Y."/>
            <person name="Arimoto A."/>
            <person name="Ishii H."/>
            <person name="Satoh N."/>
            <person name="Nishiyama T."/>
            <person name="Hasebe M."/>
            <person name="Maruyama T."/>
            <person name="Minagawa J."/>
            <person name="Obokata J."/>
            <person name="Shigenobu S."/>
        </authorList>
    </citation>
    <scope>NUCLEOTIDE SEQUENCE [LARGE SCALE GENOMIC DNA]</scope>
</reference>
<accession>A0AAV4JJ26</accession>
<evidence type="ECO:0000313" key="4">
    <source>
        <dbReference type="Proteomes" id="UP000762676"/>
    </source>
</evidence>
<dbReference type="CDD" id="cd00586">
    <property type="entry name" value="4HBT"/>
    <property type="match status" value="1"/>
</dbReference>
<proteinExistence type="inferred from homology"/>
<evidence type="ECO:0000256" key="1">
    <source>
        <dbReference type="ARBA" id="ARBA00038228"/>
    </source>
</evidence>
<comment type="caution">
    <text evidence="3">The sequence shown here is derived from an EMBL/GenBank/DDBJ whole genome shotgun (WGS) entry which is preliminary data.</text>
</comment>
<gene>
    <name evidence="3" type="ORF">ElyMa_003361100</name>
</gene>
<keyword evidence="4" id="KW-1185">Reference proteome</keyword>
<dbReference type="AlphaFoldDB" id="A0AAV4JJ26"/>
<dbReference type="InterPro" id="IPR029069">
    <property type="entry name" value="HotDog_dom_sf"/>
</dbReference>